<evidence type="ECO:0000313" key="1">
    <source>
        <dbReference type="EMBL" id="VAY89696.1"/>
    </source>
</evidence>
<accession>A0A3P3ZRY9</accession>
<protein>
    <submittedName>
        <fullName evidence="1">Uncharacterized protein</fullName>
    </submittedName>
</protein>
<organism evidence="1">
    <name type="scientific">mine drainage metagenome</name>
    <dbReference type="NCBI Taxonomy" id="410659"/>
    <lineage>
        <taxon>unclassified sequences</taxon>
        <taxon>metagenomes</taxon>
        <taxon>ecological metagenomes</taxon>
    </lineage>
</organism>
<dbReference type="EMBL" id="UOYP01000707">
    <property type="protein sequence ID" value="VAY89696.1"/>
    <property type="molecule type" value="Genomic_DNA"/>
</dbReference>
<sequence>MRGGPASRAMMGWSGNCCAASASMLNLSSRSMPIFTSSVKPAPEHAAAYGLRTTIRAASSAPACFRSSRSNRAAGLHAHVVRPAATFGRDPDDVLRRVLDVAGLAVHAVLRVDLQLVTPVRALDELVHARRAIALLGTGVAREIHLHRHRDIFQREVRRLVFLVVGVADEHRGEAVERELAVGLGVVDARHGFGRLQRSVIGRLAMDGPGHAALEQPLLDAGHQRADHAALLEPLLEIARALQFGVQPGLLESTRVIVQGVGAAPGGQGHGNGLCRQHAGLDRGMAALDARGIEKTRLAAHHAAAREHELGQGQNAARGERARAIAQALAAFENGADGGMGFEALEFLERAEPGVAVVQSHHQAHRHLVVGQVVEERAAIGLAVQRPAGGVQHPARLGLLGRDFPQFLDADGVTLRVASCVELVAGDELAPELAARAFGEHRVPGAQLHAELEMVGGSAVLAQAQVAGGHAAHPAGVVIQHLGSGETGEDFHPQRLGLLRHPAHHVAQADDVVAVVLETVGQDQGRRRPGCGFAQEPERVFGHRLVQRRAVGLPVGQQFGERSRVHDGARQDVRTRLGTLLQHADRNLLPLLGRKLLEPNGGRQSSRATAHHHHVVIHGLARAVLFQQLLRCHACLLDCAQALAAPGRRAL</sequence>
<gene>
    <name evidence="1" type="ORF">CARN8_820004</name>
</gene>
<reference evidence="1" key="1">
    <citation type="submission" date="2018-10" db="EMBL/GenBank/DDBJ databases">
        <authorList>
            <person name="Plewniak F."/>
        </authorList>
    </citation>
    <scope>NUCLEOTIDE SEQUENCE</scope>
</reference>
<proteinExistence type="predicted"/>
<name>A0A3P3ZRY9_9ZZZZ</name>
<dbReference type="AlphaFoldDB" id="A0A3P3ZRY9"/>